<dbReference type="RefSeq" id="WP_022112546.1">
    <property type="nucleotide sequence ID" value="NZ_CABIYH010000053.1"/>
</dbReference>
<dbReference type="AlphaFoldDB" id="A0A173W152"/>
<dbReference type="Pfam" id="PF13472">
    <property type="entry name" value="Lipase_GDSL_2"/>
    <property type="match status" value="1"/>
</dbReference>
<reference evidence="2 3" key="1">
    <citation type="submission" date="2015-09" db="EMBL/GenBank/DDBJ databases">
        <authorList>
            <consortium name="Pathogen Informatics"/>
        </authorList>
    </citation>
    <scope>NUCLEOTIDE SEQUENCE [LARGE SCALE GENOMIC DNA]</scope>
    <source>
        <strain evidence="2 3">2789STDY5834960</strain>
    </source>
</reference>
<dbReference type="Proteomes" id="UP000095350">
    <property type="component" value="Unassembled WGS sequence"/>
</dbReference>
<dbReference type="InterPro" id="IPR013830">
    <property type="entry name" value="SGNH_hydro"/>
</dbReference>
<dbReference type="EC" id="3.1.1.2" evidence="2"/>
<accession>A0A173W152</accession>
<gene>
    <name evidence="2" type="ORF">ERS852572_03817</name>
</gene>
<evidence type="ECO:0000313" key="3">
    <source>
        <dbReference type="Proteomes" id="UP000095350"/>
    </source>
</evidence>
<dbReference type="CDD" id="cd00229">
    <property type="entry name" value="SGNH_hydrolase"/>
    <property type="match status" value="1"/>
</dbReference>
<dbReference type="Gene3D" id="3.40.50.1110">
    <property type="entry name" value="SGNH hydrolase"/>
    <property type="match status" value="1"/>
</dbReference>
<proteinExistence type="predicted"/>
<dbReference type="SUPFAM" id="SSF52266">
    <property type="entry name" value="SGNH hydrolase"/>
    <property type="match status" value="1"/>
</dbReference>
<dbReference type="EMBL" id="CYXZ01000053">
    <property type="protein sequence ID" value="CUN32095.1"/>
    <property type="molecule type" value="Genomic_DNA"/>
</dbReference>
<dbReference type="PANTHER" id="PTHR34407">
    <property type="entry name" value="EXPRESSED PROTEIN"/>
    <property type="match status" value="1"/>
</dbReference>
<dbReference type="OrthoDB" id="8233337at2"/>
<name>A0A173W152_9FIRM</name>
<dbReference type="InterPro" id="IPR036514">
    <property type="entry name" value="SGNH_hydro_sf"/>
</dbReference>
<sequence length="372" mass="41676">MEYQIKYENGIANHGNLYRLKKVMDRAKAGEPLNIAFLGGSITQGSLSTKPELCYAYHVYEWWKKTFPQADFTYINAGIGGTTSQFGVARAEADLLSKEPDFVIIEFSVNDDSTEHFMETYEGLVRKVYTSKTKPAVLLVHNVFYNNGANAQLMHGRIARYYNLPAVSMQSTIYPEVVAGRIENREITPDDLHPNDAGHALVASVITYFLDKVKTEDATEQSEPDYPTPLTKNTYEKSIRHQNSDENVVCHGFVADTSAQRDITDCFKHGWTASKKGDSITLDVEGCNISVQYRKSVKLPAPVAEIIVDGDAEHAVRLDANFDETWGDKLELDTILEHGENKVHKVEVRLTETHENDAVPFYLVSVIGSSEK</sequence>
<protein>
    <submittedName>
        <fullName evidence="2">Arylesterase</fullName>
        <ecNumber evidence="2">3.1.1.2</ecNumber>
    </submittedName>
</protein>
<feature type="domain" description="SGNH hydrolase-type esterase" evidence="1">
    <location>
        <begin position="37"/>
        <end position="201"/>
    </location>
</feature>
<evidence type="ECO:0000313" key="2">
    <source>
        <dbReference type="EMBL" id="CUN32095.1"/>
    </source>
</evidence>
<dbReference type="GO" id="GO:0004064">
    <property type="term" value="F:arylesterase activity"/>
    <property type="evidence" value="ECO:0007669"/>
    <property type="project" value="UniProtKB-EC"/>
</dbReference>
<dbReference type="STRING" id="166486.ERS852572_03817"/>
<keyword evidence="2" id="KW-0378">Hydrolase</keyword>
<dbReference type="PaxDb" id="166486-ERS852572_03817"/>
<dbReference type="PANTHER" id="PTHR34407:SF1">
    <property type="entry name" value="SGNH HYDROLASE-TYPE ESTERASE DOMAIN-CONTAINING PROTEIN"/>
    <property type="match status" value="1"/>
</dbReference>
<organism evidence="2 3">
    <name type="scientific">Roseburia intestinalis</name>
    <dbReference type="NCBI Taxonomy" id="166486"/>
    <lineage>
        <taxon>Bacteria</taxon>
        <taxon>Bacillati</taxon>
        <taxon>Bacillota</taxon>
        <taxon>Clostridia</taxon>
        <taxon>Lachnospirales</taxon>
        <taxon>Lachnospiraceae</taxon>
        <taxon>Roseburia</taxon>
    </lineage>
</organism>
<evidence type="ECO:0000259" key="1">
    <source>
        <dbReference type="Pfam" id="PF13472"/>
    </source>
</evidence>